<sequence>MWVNNKTFHTVGYKYHKQYLQYPATFCNVSKSYDKGNCVARYHFLQCPSAEFTKKYKLMHILPL</sequence>
<evidence type="ECO:0000313" key="2">
    <source>
        <dbReference type="Proteomes" id="UP000241201"/>
    </source>
</evidence>
<reference evidence="2" key="1">
    <citation type="submission" date="2018-03" db="EMBL/GenBank/DDBJ databases">
        <title>Lachnoclostridium SNUG30370 gen.nov., sp.nov., isolated from human faeces.</title>
        <authorList>
            <person name="Seo B."/>
            <person name="Jeon K."/>
            <person name="Ko G."/>
        </authorList>
    </citation>
    <scope>NUCLEOTIDE SEQUENCE [LARGE SCALE GENOMIC DNA]</scope>
    <source>
        <strain evidence="2">SNUG30370</strain>
    </source>
</reference>
<organism evidence="1 2">
    <name type="scientific">Faecalibacillus faecis</name>
    <dbReference type="NCBI Taxonomy" id="1982628"/>
    <lineage>
        <taxon>Bacteria</taxon>
        <taxon>Bacillati</taxon>
        <taxon>Bacillota</taxon>
        <taxon>Erysipelotrichia</taxon>
        <taxon>Erysipelotrichales</taxon>
        <taxon>Coprobacillaceae</taxon>
        <taxon>Faecalibacillus</taxon>
    </lineage>
</organism>
<accession>A0A2T3G0N1</accession>
<gene>
    <name evidence="1" type="ORF">C7U55_04885</name>
</gene>
<keyword evidence="2" id="KW-1185">Reference proteome</keyword>
<comment type="caution">
    <text evidence="1">The sequence shown here is derived from an EMBL/GenBank/DDBJ whole genome shotgun (WGS) entry which is preliminary data.</text>
</comment>
<name>A0A2T3G0N1_9FIRM</name>
<dbReference type="Proteomes" id="UP000241201">
    <property type="component" value="Unassembled WGS sequence"/>
</dbReference>
<protein>
    <submittedName>
        <fullName evidence="1">Uncharacterized protein</fullName>
    </submittedName>
</protein>
<proteinExistence type="predicted"/>
<dbReference type="EMBL" id="PYLP01000004">
    <property type="protein sequence ID" value="PST40981.1"/>
    <property type="molecule type" value="Genomic_DNA"/>
</dbReference>
<dbReference type="AlphaFoldDB" id="A0A2T3G0N1"/>
<evidence type="ECO:0000313" key="1">
    <source>
        <dbReference type="EMBL" id="PST40981.1"/>
    </source>
</evidence>